<sequence length="139" mass="15472">KNMSGEVIMCAFEILMDIAAVYGWSDEDRLIMRGLATDVAFPLTNCFGTLMELNGSNPSGHPLTTVINGIVNLVYLHVACYIIREEYGLEDKKMISECLSVLTYGDDNIMSSNVDEFNHVNISSALFKCGIEYTMPEKE</sequence>
<protein>
    <submittedName>
        <fullName evidence="3">RNA-dependent RNA polymerase</fullName>
    </submittedName>
</protein>
<dbReference type="GO" id="GO:0006351">
    <property type="term" value="P:DNA-templated transcription"/>
    <property type="evidence" value="ECO:0007669"/>
    <property type="project" value="InterPro"/>
</dbReference>
<dbReference type="PROSITE" id="PS50507">
    <property type="entry name" value="RDRP_SSRNA_POS"/>
    <property type="match status" value="1"/>
</dbReference>
<evidence type="ECO:0000259" key="2">
    <source>
        <dbReference type="PROSITE" id="PS50507"/>
    </source>
</evidence>
<organism evidence="3">
    <name type="scientific">uncultured marine RNA virus</name>
    <dbReference type="NCBI Taxonomy" id="375198"/>
    <lineage>
        <taxon>Viruses</taxon>
        <taxon>environmental samples</taxon>
    </lineage>
</organism>
<dbReference type="GO" id="GO:0039694">
    <property type="term" value="P:viral RNA genome replication"/>
    <property type="evidence" value="ECO:0007669"/>
    <property type="project" value="InterPro"/>
</dbReference>
<dbReference type="InterPro" id="IPR043502">
    <property type="entry name" value="DNA/RNA_pol_sf"/>
</dbReference>
<keyword evidence="3" id="KW-0696">RNA-directed RNA polymerase</keyword>
<dbReference type="GO" id="GO:0003723">
    <property type="term" value="F:RNA binding"/>
    <property type="evidence" value="ECO:0007669"/>
    <property type="project" value="InterPro"/>
</dbReference>
<dbReference type="Gene3D" id="3.30.70.270">
    <property type="match status" value="1"/>
</dbReference>
<keyword evidence="3" id="KW-0808">Transferase</keyword>
<keyword evidence="3" id="KW-0548">Nucleotidyltransferase</keyword>
<evidence type="ECO:0000313" key="3">
    <source>
        <dbReference type="EMBL" id="ABV29319.1"/>
    </source>
</evidence>
<keyword evidence="1" id="KW-0693">Viral RNA replication</keyword>
<dbReference type="InterPro" id="IPR007094">
    <property type="entry name" value="RNA-dir_pol_PSvirus"/>
</dbReference>
<proteinExistence type="predicted"/>
<dbReference type="InterPro" id="IPR001205">
    <property type="entry name" value="RNA-dir_pol_C"/>
</dbReference>
<name>B3F3A0_9VIRU</name>
<dbReference type="GO" id="GO:0003968">
    <property type="term" value="F:RNA-directed RNA polymerase activity"/>
    <property type="evidence" value="ECO:0007669"/>
    <property type="project" value="UniProtKB-KW"/>
</dbReference>
<dbReference type="Pfam" id="PF00680">
    <property type="entry name" value="RdRP_1"/>
    <property type="match status" value="1"/>
</dbReference>
<dbReference type="InterPro" id="IPR043128">
    <property type="entry name" value="Rev_trsase/Diguanyl_cyclase"/>
</dbReference>
<dbReference type="SUPFAM" id="SSF56672">
    <property type="entry name" value="DNA/RNA polymerases"/>
    <property type="match status" value="1"/>
</dbReference>
<feature type="non-terminal residue" evidence="3">
    <location>
        <position position="1"/>
    </location>
</feature>
<feature type="non-terminal residue" evidence="3">
    <location>
        <position position="139"/>
    </location>
</feature>
<feature type="domain" description="RdRp catalytic" evidence="2">
    <location>
        <begin position="1"/>
        <end position="120"/>
    </location>
</feature>
<evidence type="ECO:0000256" key="1">
    <source>
        <dbReference type="ARBA" id="ARBA00022953"/>
    </source>
</evidence>
<reference evidence="3" key="1">
    <citation type="submission" date="2007-05" db="EMBL/GenBank/DDBJ databases">
        <title>New Genera of RNA Viruses in Subtropical Seawater Inferred from Polymerase Gene Sequences.</title>
        <authorList>
            <person name="Culley A.I."/>
            <person name="Steward G.F."/>
        </authorList>
    </citation>
    <scope>NUCLEOTIDE SEQUENCE</scope>
    <source>
        <strain evidence="3">KB16</strain>
    </source>
</reference>
<accession>B3F3A0</accession>
<dbReference type="EMBL" id="EF591807">
    <property type="protein sequence ID" value="ABV29319.1"/>
    <property type="molecule type" value="Genomic_RNA"/>
</dbReference>